<protein>
    <recommendedName>
        <fullName evidence="3">Secretion system C-terminal sorting domain-containing protein</fullName>
    </recommendedName>
</protein>
<keyword evidence="2" id="KW-1185">Reference proteome</keyword>
<evidence type="ECO:0008006" key="3">
    <source>
        <dbReference type="Google" id="ProtNLM"/>
    </source>
</evidence>
<evidence type="ECO:0000313" key="1">
    <source>
        <dbReference type="EMBL" id="OQP48773.1"/>
    </source>
</evidence>
<dbReference type="InterPro" id="IPR026444">
    <property type="entry name" value="Secre_tail"/>
</dbReference>
<dbReference type="RefSeq" id="WP_014221997.1">
    <property type="nucleotide sequence ID" value="NZ_LWBO01000012.1"/>
</dbReference>
<dbReference type="InterPro" id="IPR013783">
    <property type="entry name" value="Ig-like_fold"/>
</dbReference>
<reference evidence="1 2" key="1">
    <citation type="submission" date="2016-04" db="EMBL/GenBank/DDBJ databases">
        <authorList>
            <person name="Chen L."/>
            <person name="Zhuang W."/>
            <person name="Wang G."/>
        </authorList>
    </citation>
    <scope>NUCLEOTIDE SEQUENCE [LARGE SCALE GENOMIC DNA]</scope>
    <source>
        <strain evidence="2">GR20</strain>
    </source>
</reference>
<organism evidence="1 2">
    <name type="scientific">Niastella koreensis</name>
    <dbReference type="NCBI Taxonomy" id="354356"/>
    <lineage>
        <taxon>Bacteria</taxon>
        <taxon>Pseudomonadati</taxon>
        <taxon>Bacteroidota</taxon>
        <taxon>Chitinophagia</taxon>
        <taxon>Chitinophagales</taxon>
        <taxon>Chitinophagaceae</taxon>
        <taxon>Niastella</taxon>
    </lineage>
</organism>
<accession>A0ABX3NWY4</accession>
<dbReference type="Proteomes" id="UP000192277">
    <property type="component" value="Unassembled WGS sequence"/>
</dbReference>
<name>A0ABX3NWY4_9BACT</name>
<proteinExistence type="predicted"/>
<sequence>MNLGSTLGLLTNFLAGDNGPGKSFLFNANLCGTNTLPITLVEFKGQEKDATTISLSWKTSNEINFNRFEVEKSTDGVHFTSIGLVFPWEDANHIDYAFNDKNVTPGANYYRLKMIDNDAAYKYSSTLKFSVAETAGARIAIAPNPVVDKINVQLTGLSENTYRMELRSITGQKFAEKTINITRYSQTENLPRTVSMTPGIYFLTVYDKNFKKVASNRIIIL</sequence>
<evidence type="ECO:0000313" key="2">
    <source>
        <dbReference type="Proteomes" id="UP000192277"/>
    </source>
</evidence>
<gene>
    <name evidence="1" type="ORF">A4D02_08705</name>
</gene>
<comment type="caution">
    <text evidence="1">The sequence shown here is derived from an EMBL/GenBank/DDBJ whole genome shotgun (WGS) entry which is preliminary data.</text>
</comment>
<dbReference type="Gene3D" id="2.60.40.10">
    <property type="entry name" value="Immunoglobulins"/>
    <property type="match status" value="1"/>
</dbReference>
<dbReference type="EMBL" id="LWBO01000012">
    <property type="protein sequence ID" value="OQP48773.1"/>
    <property type="molecule type" value="Genomic_DNA"/>
</dbReference>
<dbReference type="NCBIfam" id="TIGR04183">
    <property type="entry name" value="Por_Secre_tail"/>
    <property type="match status" value="1"/>
</dbReference>